<comment type="caution">
    <text evidence="3">The sequence shown here is derived from an EMBL/GenBank/DDBJ whole genome shotgun (WGS) entry which is preliminary data.</text>
</comment>
<dbReference type="Pfam" id="PF13280">
    <property type="entry name" value="WYL"/>
    <property type="match status" value="1"/>
</dbReference>
<dbReference type="InterPro" id="IPR036390">
    <property type="entry name" value="WH_DNA-bd_sf"/>
</dbReference>
<gene>
    <name evidence="3" type="ORF">DI536_32320</name>
</gene>
<dbReference type="PANTHER" id="PTHR34580:SF3">
    <property type="entry name" value="PROTEIN PAFB"/>
    <property type="match status" value="1"/>
</dbReference>
<name>A0A2W5V5P1_9BACT</name>
<dbReference type="InterPro" id="IPR036388">
    <property type="entry name" value="WH-like_DNA-bd_sf"/>
</dbReference>
<accession>A0A2W5V5P1</accession>
<sequence>MRRTDRLFKIIQILRRSKRPVTAERLAEELEVTKRSIYRDMAELFAQRVPIRGEAGIGYVIDREFDMPPLMLTPDELEAAVLGAQWVAERADRVLAAAAKDLIAKLSASVPERLRTFIAEPTVGTPGALSSPLDGLDMVTVRQWIRGGRKIRIRYEDEAGKRTRRIIWPVMIGYAERARLLAAWCELRRDFRAFRTDRIIDAAFLDDRIDGSTAELVSRWRRHMERRGART</sequence>
<dbReference type="PANTHER" id="PTHR34580">
    <property type="match status" value="1"/>
</dbReference>
<dbReference type="Gene3D" id="1.10.10.10">
    <property type="entry name" value="Winged helix-like DNA-binding domain superfamily/Winged helix DNA-binding domain"/>
    <property type="match status" value="1"/>
</dbReference>
<dbReference type="EMBL" id="QFQP01000045">
    <property type="protein sequence ID" value="PZR05361.1"/>
    <property type="molecule type" value="Genomic_DNA"/>
</dbReference>
<evidence type="ECO:0000259" key="1">
    <source>
        <dbReference type="Pfam" id="PF08279"/>
    </source>
</evidence>
<evidence type="ECO:0000259" key="2">
    <source>
        <dbReference type="Pfam" id="PF13280"/>
    </source>
</evidence>
<dbReference type="PROSITE" id="PS52050">
    <property type="entry name" value="WYL"/>
    <property type="match status" value="1"/>
</dbReference>
<feature type="domain" description="WYL" evidence="2">
    <location>
        <begin position="140"/>
        <end position="202"/>
    </location>
</feature>
<dbReference type="Pfam" id="PF08279">
    <property type="entry name" value="HTH_11"/>
    <property type="match status" value="1"/>
</dbReference>
<dbReference type="InterPro" id="IPR026881">
    <property type="entry name" value="WYL_dom"/>
</dbReference>
<dbReference type="AlphaFoldDB" id="A0A2W5V5P1"/>
<evidence type="ECO:0000313" key="3">
    <source>
        <dbReference type="EMBL" id="PZR05361.1"/>
    </source>
</evidence>
<protein>
    <submittedName>
        <fullName evidence="3">YafY family transcriptional regulator</fullName>
    </submittedName>
</protein>
<feature type="domain" description="Helix-turn-helix type 11" evidence="1">
    <location>
        <begin position="6"/>
        <end position="59"/>
    </location>
</feature>
<dbReference type="Proteomes" id="UP000249061">
    <property type="component" value="Unassembled WGS sequence"/>
</dbReference>
<reference evidence="3 4" key="1">
    <citation type="submission" date="2017-08" db="EMBL/GenBank/DDBJ databases">
        <title>Infants hospitalized years apart are colonized by the same room-sourced microbial strains.</title>
        <authorList>
            <person name="Brooks B."/>
            <person name="Olm M.R."/>
            <person name="Firek B.A."/>
            <person name="Baker R."/>
            <person name="Thomas B.C."/>
            <person name="Morowitz M.J."/>
            <person name="Banfield J.F."/>
        </authorList>
    </citation>
    <scope>NUCLEOTIDE SEQUENCE [LARGE SCALE GENOMIC DNA]</scope>
    <source>
        <strain evidence="3">S2_003_000_R2_14</strain>
    </source>
</reference>
<dbReference type="InterPro" id="IPR051534">
    <property type="entry name" value="CBASS_pafABC_assoc_protein"/>
</dbReference>
<evidence type="ECO:0000313" key="4">
    <source>
        <dbReference type="Proteomes" id="UP000249061"/>
    </source>
</evidence>
<proteinExistence type="predicted"/>
<organism evidence="3 4">
    <name type="scientific">Archangium gephyra</name>
    <dbReference type="NCBI Taxonomy" id="48"/>
    <lineage>
        <taxon>Bacteria</taxon>
        <taxon>Pseudomonadati</taxon>
        <taxon>Myxococcota</taxon>
        <taxon>Myxococcia</taxon>
        <taxon>Myxococcales</taxon>
        <taxon>Cystobacterineae</taxon>
        <taxon>Archangiaceae</taxon>
        <taxon>Archangium</taxon>
    </lineage>
</organism>
<dbReference type="InterPro" id="IPR013196">
    <property type="entry name" value="HTH_11"/>
</dbReference>
<dbReference type="SUPFAM" id="SSF46785">
    <property type="entry name" value="Winged helix' DNA-binding domain"/>
    <property type="match status" value="1"/>
</dbReference>